<organism evidence="3 4">
    <name type="scientific">Pocillopora damicornis</name>
    <name type="common">Cauliflower coral</name>
    <name type="synonym">Millepora damicornis</name>
    <dbReference type="NCBI Taxonomy" id="46731"/>
    <lineage>
        <taxon>Eukaryota</taxon>
        <taxon>Metazoa</taxon>
        <taxon>Cnidaria</taxon>
        <taxon>Anthozoa</taxon>
        <taxon>Hexacorallia</taxon>
        <taxon>Scleractinia</taxon>
        <taxon>Astrocoeniina</taxon>
        <taxon>Pocilloporidae</taxon>
        <taxon>Pocillopora</taxon>
    </lineage>
</organism>
<protein>
    <recommendedName>
        <fullName evidence="2">TFIID subunit TAF5 NTD2 domain-containing protein</fullName>
    </recommendedName>
</protein>
<evidence type="ECO:0000313" key="3">
    <source>
        <dbReference type="EMBL" id="RMX42225.1"/>
    </source>
</evidence>
<dbReference type="Proteomes" id="UP000275408">
    <property type="component" value="Unassembled WGS sequence"/>
</dbReference>
<dbReference type="SUPFAM" id="SSF160897">
    <property type="entry name" value="Taf5 N-terminal domain-like"/>
    <property type="match status" value="1"/>
</dbReference>
<dbReference type="InterPro" id="IPR007582">
    <property type="entry name" value="TFIID_NTD2"/>
</dbReference>
<feature type="transmembrane region" description="Helical" evidence="1">
    <location>
        <begin position="12"/>
        <end position="30"/>
    </location>
</feature>
<feature type="domain" description="TFIID subunit TAF5 NTD2" evidence="2">
    <location>
        <begin position="23"/>
        <end position="79"/>
    </location>
</feature>
<proteinExistence type="predicted"/>
<keyword evidence="1" id="KW-0812">Transmembrane</keyword>
<comment type="caution">
    <text evidence="3">The sequence shown here is derived from an EMBL/GenBank/DDBJ whole genome shotgun (WGS) entry which is preliminary data.</text>
</comment>
<dbReference type="InterPro" id="IPR037264">
    <property type="entry name" value="TFIID_NTD2_sf"/>
</dbReference>
<keyword evidence="1" id="KW-1133">Transmembrane helix</keyword>
<keyword evidence="4" id="KW-1185">Reference proteome</keyword>
<dbReference type="AlphaFoldDB" id="A0A3M6TLD2"/>
<evidence type="ECO:0000259" key="2">
    <source>
        <dbReference type="Pfam" id="PF04494"/>
    </source>
</evidence>
<keyword evidence="1" id="KW-0472">Membrane</keyword>
<evidence type="ECO:0000313" key="4">
    <source>
        <dbReference type="Proteomes" id="UP000275408"/>
    </source>
</evidence>
<dbReference type="Pfam" id="PF04494">
    <property type="entry name" value="TFIID_NTD2"/>
    <property type="match status" value="1"/>
</dbReference>
<gene>
    <name evidence="3" type="ORF">pdam_00011625</name>
</gene>
<accession>A0A3M6TLD2</accession>
<dbReference type="Gene3D" id="1.25.40.500">
    <property type="entry name" value="TFIID subunit TAF5, NTD2 domain"/>
    <property type="match status" value="1"/>
</dbReference>
<reference evidence="3 4" key="1">
    <citation type="journal article" date="2018" name="Sci. Rep.">
        <title>Comparative analysis of the Pocillopora damicornis genome highlights role of immune system in coral evolution.</title>
        <authorList>
            <person name="Cunning R."/>
            <person name="Bay R.A."/>
            <person name="Gillette P."/>
            <person name="Baker A.C."/>
            <person name="Traylor-Knowles N."/>
        </authorList>
    </citation>
    <scope>NUCLEOTIDE SEQUENCE [LARGE SCALE GENOMIC DNA]</scope>
    <source>
        <strain evidence="3">RSMAS</strain>
        <tissue evidence="3">Whole animal</tissue>
    </source>
</reference>
<evidence type="ECO:0000256" key="1">
    <source>
        <dbReference type="SAM" id="Phobius"/>
    </source>
</evidence>
<name>A0A3M6TLD2_POCDA</name>
<sequence length="98" mass="11701">MYTCEAFRWKRIATENVMFTELLIYIWYSLFSQMRAQSIFACFRRTQEDYREDDLNKLEAITRHERMKSNEVMGTLRKDIDQLCLANHKQPGRASAAV</sequence>
<dbReference type="EMBL" id="RCHS01003399">
    <property type="protein sequence ID" value="RMX42225.1"/>
    <property type="molecule type" value="Genomic_DNA"/>
</dbReference>